<feature type="compositionally biased region" description="Polar residues" evidence="1">
    <location>
        <begin position="80"/>
        <end position="94"/>
    </location>
</feature>
<feature type="compositionally biased region" description="Polar residues" evidence="1">
    <location>
        <begin position="51"/>
        <end position="66"/>
    </location>
</feature>
<dbReference type="EMBL" id="LAVV01001485">
    <property type="protein sequence ID" value="KNZ63518.1"/>
    <property type="molecule type" value="Genomic_DNA"/>
</dbReference>
<gene>
    <name evidence="2" type="ORF">VP01_11337g1</name>
</gene>
<accession>A0A0L6VS25</accession>
<proteinExistence type="predicted"/>
<feature type="compositionally biased region" description="Polar residues" evidence="1">
    <location>
        <begin position="11"/>
        <end position="35"/>
    </location>
</feature>
<dbReference type="VEuPathDB" id="FungiDB:VP01_11337g1"/>
<evidence type="ECO:0000313" key="3">
    <source>
        <dbReference type="Proteomes" id="UP000037035"/>
    </source>
</evidence>
<dbReference type="Proteomes" id="UP000037035">
    <property type="component" value="Unassembled WGS sequence"/>
</dbReference>
<evidence type="ECO:0000313" key="2">
    <source>
        <dbReference type="EMBL" id="KNZ63518.1"/>
    </source>
</evidence>
<feature type="region of interest" description="Disordered" evidence="1">
    <location>
        <begin position="1"/>
        <end position="94"/>
    </location>
</feature>
<name>A0A0L6VS25_9BASI</name>
<protein>
    <submittedName>
        <fullName evidence="2">Uncharacterized protein</fullName>
    </submittedName>
</protein>
<keyword evidence="3" id="KW-1185">Reference proteome</keyword>
<reference evidence="2 3" key="1">
    <citation type="submission" date="2015-08" db="EMBL/GenBank/DDBJ databases">
        <title>Next Generation Sequencing and Analysis of the Genome of Puccinia sorghi L Schw, the Causal Agent of Maize Common Rust.</title>
        <authorList>
            <person name="Rochi L."/>
            <person name="Burguener G."/>
            <person name="Darino M."/>
            <person name="Turjanski A."/>
            <person name="Kreff E."/>
            <person name="Dieguez M.J."/>
            <person name="Sacco F."/>
        </authorList>
    </citation>
    <scope>NUCLEOTIDE SEQUENCE [LARGE SCALE GENOMIC DNA]</scope>
    <source>
        <strain evidence="2 3">RO10H11247</strain>
    </source>
</reference>
<evidence type="ECO:0000256" key="1">
    <source>
        <dbReference type="SAM" id="MobiDB-lite"/>
    </source>
</evidence>
<organism evidence="2 3">
    <name type="scientific">Puccinia sorghi</name>
    <dbReference type="NCBI Taxonomy" id="27349"/>
    <lineage>
        <taxon>Eukaryota</taxon>
        <taxon>Fungi</taxon>
        <taxon>Dikarya</taxon>
        <taxon>Basidiomycota</taxon>
        <taxon>Pucciniomycotina</taxon>
        <taxon>Pucciniomycetes</taxon>
        <taxon>Pucciniales</taxon>
        <taxon>Pucciniaceae</taxon>
        <taxon>Puccinia</taxon>
    </lineage>
</organism>
<sequence length="170" mass="18672">MAIDKTFPASRYSQVPNASSNPPKTTSATNGETSENPPPDLSNRAVPLEPANQTAAGDTQHPTTSVKDNKTQKSRGLQPEPQSSDASQSSTPTNTNLTIMLKLDAQIEKYQGYWESLSSHIKFRAKPMQNITPIKHDFHFERASCSYASSYPQLPLSSHTPKFPANFHSL</sequence>
<comment type="caution">
    <text evidence="2">The sequence shown here is derived from an EMBL/GenBank/DDBJ whole genome shotgun (WGS) entry which is preliminary data.</text>
</comment>
<dbReference type="AlphaFoldDB" id="A0A0L6VS25"/>